<evidence type="ECO:0000313" key="2">
    <source>
        <dbReference type="WBParaSite" id="PS1159_v2.g2468.t1"/>
    </source>
</evidence>
<dbReference type="WBParaSite" id="PS1159_v2.g2468.t1">
    <property type="protein sequence ID" value="PS1159_v2.g2468.t1"/>
    <property type="gene ID" value="PS1159_v2.g2468"/>
</dbReference>
<name>A0AC35G7X0_9BILA</name>
<organism evidence="1 2">
    <name type="scientific">Panagrolaimus sp. PS1159</name>
    <dbReference type="NCBI Taxonomy" id="55785"/>
    <lineage>
        <taxon>Eukaryota</taxon>
        <taxon>Metazoa</taxon>
        <taxon>Ecdysozoa</taxon>
        <taxon>Nematoda</taxon>
        <taxon>Chromadorea</taxon>
        <taxon>Rhabditida</taxon>
        <taxon>Tylenchina</taxon>
        <taxon>Panagrolaimomorpha</taxon>
        <taxon>Panagrolaimoidea</taxon>
        <taxon>Panagrolaimidae</taxon>
        <taxon>Panagrolaimus</taxon>
    </lineage>
</organism>
<dbReference type="Proteomes" id="UP000887580">
    <property type="component" value="Unplaced"/>
</dbReference>
<evidence type="ECO:0000313" key="1">
    <source>
        <dbReference type="Proteomes" id="UP000887580"/>
    </source>
</evidence>
<sequence length="251" mass="29163">KQRIQEFLDVTQIQQQTFDEISKISGIKISENESKAALEQLNSKLFTLTELFSSFADQFNLPIIKLGILKCANHYDSETIEEIWKEILKQEYESCNNDMIKLRAKLTATLSKLYRLYGTSSKHYIPVEFIIHELLLKGSKMGEKIADSWLPMICKDSGISFAALLHHIQAEFRQDPFWRAPRQLQYIINMAKFIFEDFMNDQNKMNHSDRSVLKEKCLSLISALQLNVEEMHGISSPVSALKMYEEKLKFI</sequence>
<reference evidence="2" key="1">
    <citation type="submission" date="2022-11" db="UniProtKB">
        <authorList>
            <consortium name="WormBaseParasite"/>
        </authorList>
    </citation>
    <scope>IDENTIFICATION</scope>
</reference>
<proteinExistence type="predicted"/>
<protein>
    <submittedName>
        <fullName evidence="2">Uncharacterized protein</fullName>
    </submittedName>
</protein>
<accession>A0AC35G7X0</accession>